<evidence type="ECO:0000256" key="6">
    <source>
        <dbReference type="HAMAP-Rule" id="MF_01844"/>
    </source>
</evidence>
<comment type="similarity">
    <text evidence="6">Belongs to the NhaA Na(+)/H(+) (TC 2.A.33) antiporter family.</text>
</comment>
<comment type="subcellular location">
    <subcellularLocation>
        <location evidence="1">Cell inner membrane</location>
        <topology evidence="1">Multi-pass membrane protein</topology>
    </subcellularLocation>
    <subcellularLocation>
        <location evidence="6">Cell membrane</location>
        <topology evidence="6">Multi-pass membrane protein</topology>
    </subcellularLocation>
</comment>
<keyword evidence="5 6" id="KW-0472">Membrane</keyword>
<dbReference type="GO" id="GO:0006885">
    <property type="term" value="P:regulation of pH"/>
    <property type="evidence" value="ECO:0007669"/>
    <property type="project" value="UniProtKB-UniRule"/>
</dbReference>
<dbReference type="NCBIfam" id="NF007111">
    <property type="entry name" value="PRK09560.1"/>
    <property type="match status" value="1"/>
</dbReference>
<gene>
    <name evidence="6 7" type="primary">nhaA</name>
    <name evidence="7" type="ORF">Q764_04175</name>
</gene>
<dbReference type="Proteomes" id="UP000030121">
    <property type="component" value="Unassembled WGS sequence"/>
</dbReference>
<dbReference type="NCBIfam" id="NF007112">
    <property type="entry name" value="PRK09561.1"/>
    <property type="match status" value="1"/>
</dbReference>
<feature type="transmembrane region" description="Helical" evidence="6">
    <location>
        <begin position="16"/>
        <end position="36"/>
    </location>
</feature>
<feature type="transmembrane region" description="Helical" evidence="6">
    <location>
        <begin position="210"/>
        <end position="232"/>
    </location>
</feature>
<keyword evidence="4 6" id="KW-1133">Transmembrane helix</keyword>
<dbReference type="OrthoDB" id="9808135at2"/>
<comment type="caution">
    <text evidence="7">The sequence shown here is derived from an EMBL/GenBank/DDBJ whole genome shotgun (WGS) entry which is preliminary data.</text>
</comment>
<dbReference type="STRING" id="1121899.GCA_000430025_00211"/>
<dbReference type="Gene3D" id="1.20.1530.10">
    <property type="entry name" value="Na+/H+ antiporter like domain"/>
    <property type="match status" value="1"/>
</dbReference>
<dbReference type="eggNOG" id="COG3004">
    <property type="taxonomic scope" value="Bacteria"/>
</dbReference>
<dbReference type="GO" id="GO:0005886">
    <property type="term" value="C:plasma membrane"/>
    <property type="evidence" value="ECO:0007669"/>
    <property type="project" value="UniProtKB-SubCell"/>
</dbReference>
<evidence type="ECO:0000256" key="2">
    <source>
        <dbReference type="ARBA" id="ARBA00022475"/>
    </source>
</evidence>
<keyword evidence="6" id="KW-0050">Antiport</keyword>
<dbReference type="HAMAP" id="MF_01844">
    <property type="entry name" value="NhaA"/>
    <property type="match status" value="1"/>
</dbReference>
<dbReference type="AlphaFoldDB" id="A0A0A2MDB1"/>
<comment type="function">
    <text evidence="6">Na(+)/H(+) antiporter that extrudes sodium in exchange for external protons.</text>
</comment>
<keyword evidence="3 6" id="KW-0812">Transmembrane</keyword>
<protein>
    <recommendedName>
        <fullName evidence="6">Na(+)/H(+) antiporter NhaA</fullName>
    </recommendedName>
    <alternativeName>
        <fullName evidence="6">Sodium/proton antiporter NhaA</fullName>
    </alternativeName>
</protein>
<evidence type="ECO:0000256" key="3">
    <source>
        <dbReference type="ARBA" id="ARBA00022692"/>
    </source>
</evidence>
<feature type="transmembrane region" description="Helical" evidence="6">
    <location>
        <begin position="121"/>
        <end position="141"/>
    </location>
</feature>
<accession>A0A0A2MDB1</accession>
<feature type="transmembrane region" description="Helical" evidence="6">
    <location>
        <begin position="283"/>
        <end position="309"/>
    </location>
</feature>
<keyword evidence="6" id="KW-0406">Ion transport</keyword>
<dbReference type="InterPro" id="IPR023171">
    <property type="entry name" value="Na/H_antiporter_dom_sf"/>
</dbReference>
<feature type="transmembrane region" description="Helical" evidence="6">
    <location>
        <begin position="321"/>
        <end position="343"/>
    </location>
</feature>
<feature type="transmembrane region" description="Helical" evidence="6">
    <location>
        <begin position="174"/>
        <end position="190"/>
    </location>
</feature>
<feature type="transmembrane region" description="Helical" evidence="6">
    <location>
        <begin position="147"/>
        <end position="167"/>
    </location>
</feature>
<feature type="transmembrane region" description="Helical" evidence="6">
    <location>
        <begin position="252"/>
        <end position="271"/>
    </location>
</feature>
<keyword evidence="6" id="KW-0739">Sodium transport</keyword>
<dbReference type="PANTHER" id="PTHR30341">
    <property type="entry name" value="SODIUM ION/PROTON ANTIPORTER NHAA-RELATED"/>
    <property type="match status" value="1"/>
</dbReference>
<organism evidence="7 8">
    <name type="scientific">Flavobacterium suncheonense GH29-5 = DSM 17707</name>
    <dbReference type="NCBI Taxonomy" id="1121899"/>
    <lineage>
        <taxon>Bacteria</taxon>
        <taxon>Pseudomonadati</taxon>
        <taxon>Bacteroidota</taxon>
        <taxon>Flavobacteriia</taxon>
        <taxon>Flavobacteriales</taxon>
        <taxon>Flavobacteriaceae</taxon>
        <taxon>Flavobacterium</taxon>
    </lineage>
</organism>
<evidence type="ECO:0000256" key="4">
    <source>
        <dbReference type="ARBA" id="ARBA00022989"/>
    </source>
</evidence>
<evidence type="ECO:0000256" key="5">
    <source>
        <dbReference type="ARBA" id="ARBA00023136"/>
    </source>
</evidence>
<reference evidence="7 8" key="1">
    <citation type="submission" date="2013-09" db="EMBL/GenBank/DDBJ databases">
        <authorList>
            <person name="Zeng Z."/>
            <person name="Chen C."/>
        </authorList>
    </citation>
    <scope>NUCLEOTIDE SEQUENCE [LARGE SCALE GENOMIC DNA]</scope>
    <source>
        <strain evidence="7 8">GH29-5</strain>
    </source>
</reference>
<dbReference type="PANTHER" id="PTHR30341:SF0">
    <property type="entry name" value="NA(+)_H(+) ANTIPORTER NHAA"/>
    <property type="match status" value="1"/>
</dbReference>
<sequence>MKVTRLFAEFFESEKASGIVLILCTIISLVLANSVMQESYEHIWHYQIGHHSVVHWINDGLMTIFFLLIGLELEREVYIGELSKLKNALLPIIAAVGGMLVPAGIYMIFNYGTVTQAGAGIPMATDIAFALGVLSLLGNRVPLSLKVFLTALAVIDDLGAILVIAIFYTDHLSLLNLGIALGIMGILFVFNRMKVNNWLPYIIGGFGMWYFMLNSGVHATIAGVLLAFVIPFGDGSEKTISYNMQHFLHKPVAFIILPLFALANTAVVFGNDWVEGLTHQNSIGIFLGLVLGKPVGVFLFSFVFVMLGVCKLPKELNWKQILATGCLAGIGFTMSIFITLLAFKNQAEAITVSKIAILIASLTAGFIGYLFLRITLRAKQSPGNKKD</sequence>
<dbReference type="NCBIfam" id="TIGR00773">
    <property type="entry name" value="NhaA"/>
    <property type="match status" value="1"/>
</dbReference>
<feature type="transmembrane region" description="Helical" evidence="6">
    <location>
        <begin position="355"/>
        <end position="376"/>
    </location>
</feature>
<dbReference type="Pfam" id="PF06965">
    <property type="entry name" value="Na_H_antiport_1"/>
    <property type="match status" value="1"/>
</dbReference>
<evidence type="ECO:0000256" key="1">
    <source>
        <dbReference type="ARBA" id="ARBA00004429"/>
    </source>
</evidence>
<keyword evidence="2 6" id="KW-1003">Cell membrane</keyword>
<feature type="transmembrane region" description="Helical" evidence="6">
    <location>
        <begin position="48"/>
        <end position="69"/>
    </location>
</feature>
<evidence type="ECO:0000313" key="7">
    <source>
        <dbReference type="EMBL" id="KGO90259.1"/>
    </source>
</evidence>
<dbReference type="EMBL" id="JRLW01000003">
    <property type="protein sequence ID" value="KGO90259.1"/>
    <property type="molecule type" value="Genomic_DNA"/>
</dbReference>
<proteinExistence type="inferred from homology"/>
<feature type="transmembrane region" description="Helical" evidence="6">
    <location>
        <begin position="89"/>
        <end position="109"/>
    </location>
</feature>
<evidence type="ECO:0000313" key="8">
    <source>
        <dbReference type="Proteomes" id="UP000030121"/>
    </source>
</evidence>
<comment type="catalytic activity">
    <reaction evidence="6">
        <text>Na(+)(in) + 2 H(+)(out) = Na(+)(out) + 2 H(+)(in)</text>
        <dbReference type="Rhea" id="RHEA:29251"/>
        <dbReference type="ChEBI" id="CHEBI:15378"/>
        <dbReference type="ChEBI" id="CHEBI:29101"/>
    </reaction>
</comment>
<dbReference type="InterPro" id="IPR004670">
    <property type="entry name" value="NhaA"/>
</dbReference>
<dbReference type="GO" id="GO:0015385">
    <property type="term" value="F:sodium:proton antiporter activity"/>
    <property type="evidence" value="ECO:0007669"/>
    <property type="project" value="UniProtKB-UniRule"/>
</dbReference>
<keyword evidence="6" id="KW-0915">Sodium</keyword>
<keyword evidence="8" id="KW-1185">Reference proteome</keyword>
<keyword evidence="6" id="KW-0813">Transport</keyword>
<dbReference type="RefSeq" id="WP_026981243.1">
    <property type="nucleotide sequence ID" value="NZ_JRLW01000003.1"/>
</dbReference>
<name>A0A0A2MDB1_9FLAO</name>